<gene>
    <name evidence="2" type="ORF">BD311DRAFT_325840</name>
</gene>
<feature type="region of interest" description="Disordered" evidence="1">
    <location>
        <begin position="76"/>
        <end position="98"/>
    </location>
</feature>
<accession>A0A4V2K0E0</accession>
<protein>
    <submittedName>
        <fullName evidence="2">Uncharacterized protein</fullName>
    </submittedName>
</protein>
<proteinExistence type="predicted"/>
<dbReference type="AlphaFoldDB" id="A0A4V2K0E0"/>
<reference evidence="2" key="1">
    <citation type="submission" date="2019-01" db="EMBL/GenBank/DDBJ databases">
        <title>Draft genome sequences of three monokaryotic isolates of the white-rot basidiomycete fungus Dichomitus squalens.</title>
        <authorList>
            <consortium name="DOE Joint Genome Institute"/>
            <person name="Lopez S.C."/>
            <person name="Andreopoulos B."/>
            <person name="Pangilinan J."/>
            <person name="Lipzen A."/>
            <person name="Riley R."/>
            <person name="Ahrendt S."/>
            <person name="Ng V."/>
            <person name="Barry K."/>
            <person name="Daum C."/>
            <person name="Grigoriev I.V."/>
            <person name="Hilden K.S."/>
            <person name="Makela M.R."/>
            <person name="de Vries R.P."/>
        </authorList>
    </citation>
    <scope>NUCLEOTIDE SEQUENCE [LARGE SCALE GENOMIC DNA]</scope>
    <source>
        <strain evidence="2">OM18370.1</strain>
    </source>
</reference>
<name>A0A4V2K0E0_9APHY</name>
<sequence length="351" mass="38955">MPRLVLVCPVSSASDRGLPSRCSALIPPGTPLFFHVSSRSCRAHPLAQNHRRKVWRHPRDRRVRCHSPAVRAPQCSVPLSRTRRSDHSSLRAGSPDGGPTLVDRALHHKLVCPSSFKYYGLVLSSLEEQSRNTPLRAVLRFARFDDRLCLLAFLDVFGPDVTHLSINFLRAFADVGVLVGEPDVALHGLLSFESAMVQCTSMEELVIIVTGSGVANRNMQHVLLLFVYGVSSRIIFDLPSDAHLRRFTLRFQRYGPHTDETAEVSEGMLAQIDSGLISADFGSTLTVRYSTLKSLSCILCDDGPLEQYGDYLPADLAITRYGGVADHPTEYDLYANFGKRLFPQTHEKGLL</sequence>
<evidence type="ECO:0000256" key="1">
    <source>
        <dbReference type="SAM" id="MobiDB-lite"/>
    </source>
</evidence>
<organism evidence="2">
    <name type="scientific">Dichomitus squalens</name>
    <dbReference type="NCBI Taxonomy" id="114155"/>
    <lineage>
        <taxon>Eukaryota</taxon>
        <taxon>Fungi</taxon>
        <taxon>Dikarya</taxon>
        <taxon>Basidiomycota</taxon>
        <taxon>Agaricomycotina</taxon>
        <taxon>Agaricomycetes</taxon>
        <taxon>Polyporales</taxon>
        <taxon>Polyporaceae</taxon>
        <taxon>Dichomitus</taxon>
    </lineage>
</organism>
<dbReference type="EMBL" id="ML143421">
    <property type="protein sequence ID" value="TBU28533.1"/>
    <property type="molecule type" value="Genomic_DNA"/>
</dbReference>
<evidence type="ECO:0000313" key="2">
    <source>
        <dbReference type="EMBL" id="TBU28533.1"/>
    </source>
</evidence>
<dbReference type="Proteomes" id="UP000292957">
    <property type="component" value="Unassembled WGS sequence"/>
</dbReference>